<feature type="region of interest" description="Disordered" evidence="1">
    <location>
        <begin position="60"/>
        <end position="109"/>
    </location>
</feature>
<comment type="caution">
    <text evidence="3">The sequence shown here is derived from an EMBL/GenBank/DDBJ whole genome shotgun (WGS) entry which is preliminary data.</text>
</comment>
<gene>
    <name evidence="3" type="ORF">IAB07_04740</name>
</gene>
<evidence type="ECO:0008006" key="5">
    <source>
        <dbReference type="Google" id="ProtNLM"/>
    </source>
</evidence>
<organism evidence="3 4">
    <name type="scientific">Candidatus Caccalectryoclostridium excrementigallinarum</name>
    <dbReference type="NCBI Taxonomy" id="2840710"/>
    <lineage>
        <taxon>Bacteria</taxon>
        <taxon>Bacillati</taxon>
        <taxon>Bacillota</taxon>
        <taxon>Clostridia</taxon>
        <taxon>Christensenellales</taxon>
        <taxon>Christensenellaceae</taxon>
        <taxon>Christensenellaceae incertae sedis</taxon>
        <taxon>Candidatus Caccalectryoclostridium</taxon>
    </lineage>
</organism>
<dbReference type="Proteomes" id="UP000824145">
    <property type="component" value="Unassembled WGS sequence"/>
</dbReference>
<protein>
    <recommendedName>
        <fullName evidence="5">Holin</fullName>
    </recommendedName>
</protein>
<name>A0A9D1SKJ6_9FIRM</name>
<keyword evidence="2" id="KW-0472">Membrane</keyword>
<keyword evidence="2" id="KW-1133">Transmembrane helix</keyword>
<reference evidence="3" key="2">
    <citation type="journal article" date="2021" name="PeerJ">
        <title>Extensive microbial diversity within the chicken gut microbiome revealed by metagenomics and culture.</title>
        <authorList>
            <person name="Gilroy R."/>
            <person name="Ravi A."/>
            <person name="Getino M."/>
            <person name="Pursley I."/>
            <person name="Horton D.L."/>
            <person name="Alikhan N.F."/>
            <person name="Baker D."/>
            <person name="Gharbi K."/>
            <person name="Hall N."/>
            <person name="Watson M."/>
            <person name="Adriaenssens E.M."/>
            <person name="Foster-Nyarko E."/>
            <person name="Jarju S."/>
            <person name="Secka A."/>
            <person name="Antonio M."/>
            <person name="Oren A."/>
            <person name="Chaudhuri R.R."/>
            <person name="La Ragione R."/>
            <person name="Hildebrand F."/>
            <person name="Pallen M.J."/>
        </authorList>
    </citation>
    <scope>NUCLEOTIDE SEQUENCE</scope>
    <source>
        <strain evidence="3">9366</strain>
    </source>
</reference>
<evidence type="ECO:0000256" key="2">
    <source>
        <dbReference type="SAM" id="Phobius"/>
    </source>
</evidence>
<dbReference type="EMBL" id="DVNJ01000025">
    <property type="protein sequence ID" value="HIU63053.1"/>
    <property type="molecule type" value="Genomic_DNA"/>
</dbReference>
<sequence>MKEKLKAKLKSYGFWVSMASAVMALLNTLGLEVDIPYLSQVTTAFLSILVIAGFIGKPGEPPAATESCAQTEQEGESFEDEKEKEDAGALYMSALEEDEPSAPKSERDA</sequence>
<feature type="transmembrane region" description="Helical" evidence="2">
    <location>
        <begin position="37"/>
        <end position="55"/>
    </location>
</feature>
<feature type="transmembrane region" description="Helical" evidence="2">
    <location>
        <begin position="12"/>
        <end position="31"/>
    </location>
</feature>
<evidence type="ECO:0000313" key="3">
    <source>
        <dbReference type="EMBL" id="HIU63053.1"/>
    </source>
</evidence>
<evidence type="ECO:0000313" key="4">
    <source>
        <dbReference type="Proteomes" id="UP000824145"/>
    </source>
</evidence>
<reference evidence="3" key="1">
    <citation type="submission" date="2020-10" db="EMBL/GenBank/DDBJ databases">
        <authorList>
            <person name="Gilroy R."/>
        </authorList>
    </citation>
    <scope>NUCLEOTIDE SEQUENCE</scope>
    <source>
        <strain evidence="3">9366</strain>
    </source>
</reference>
<accession>A0A9D1SKJ6</accession>
<feature type="compositionally biased region" description="Acidic residues" evidence="1">
    <location>
        <begin position="73"/>
        <end position="83"/>
    </location>
</feature>
<evidence type="ECO:0000256" key="1">
    <source>
        <dbReference type="SAM" id="MobiDB-lite"/>
    </source>
</evidence>
<proteinExistence type="predicted"/>
<keyword evidence="2" id="KW-0812">Transmembrane</keyword>
<dbReference type="AlphaFoldDB" id="A0A9D1SKJ6"/>